<protein>
    <submittedName>
        <fullName evidence="1">Uncharacterized protein</fullName>
    </submittedName>
</protein>
<dbReference type="Proteomes" id="UP000887159">
    <property type="component" value="Unassembled WGS sequence"/>
</dbReference>
<keyword evidence="2" id="KW-1185">Reference proteome</keyword>
<organism evidence="1 2">
    <name type="scientific">Trichonephila clavipes</name>
    <name type="common">Golden silk orbweaver</name>
    <name type="synonym">Nephila clavipes</name>
    <dbReference type="NCBI Taxonomy" id="2585209"/>
    <lineage>
        <taxon>Eukaryota</taxon>
        <taxon>Metazoa</taxon>
        <taxon>Ecdysozoa</taxon>
        <taxon>Arthropoda</taxon>
        <taxon>Chelicerata</taxon>
        <taxon>Arachnida</taxon>
        <taxon>Araneae</taxon>
        <taxon>Araneomorphae</taxon>
        <taxon>Entelegynae</taxon>
        <taxon>Araneoidea</taxon>
        <taxon>Nephilidae</taxon>
        <taxon>Trichonephila</taxon>
    </lineage>
</organism>
<proteinExistence type="predicted"/>
<gene>
    <name evidence="1" type="ORF">TNCV_810951</name>
</gene>
<reference evidence="1" key="1">
    <citation type="submission" date="2020-08" db="EMBL/GenBank/DDBJ databases">
        <title>Multicomponent nature underlies the extraordinary mechanical properties of spider dragline silk.</title>
        <authorList>
            <person name="Kono N."/>
            <person name="Nakamura H."/>
            <person name="Mori M."/>
            <person name="Yoshida Y."/>
            <person name="Ohtoshi R."/>
            <person name="Malay A.D."/>
            <person name="Moran D.A.P."/>
            <person name="Tomita M."/>
            <person name="Numata K."/>
            <person name="Arakawa K."/>
        </authorList>
    </citation>
    <scope>NUCLEOTIDE SEQUENCE</scope>
</reference>
<accession>A0A8X6V8B7</accession>
<sequence>MKEAGSAASRKKLTKVLKTVSLKRCVVTLRASNTCSGVRLSKDTTLDKDSSVPKLVDCSYVGKIFARQSISPEEGWLRTTLGTDSPSIDEKNAPLFFVYPRVMHSVSRQTVYHV</sequence>
<evidence type="ECO:0000313" key="2">
    <source>
        <dbReference type="Proteomes" id="UP000887159"/>
    </source>
</evidence>
<comment type="caution">
    <text evidence="1">The sequence shown here is derived from an EMBL/GenBank/DDBJ whole genome shotgun (WGS) entry which is preliminary data.</text>
</comment>
<evidence type="ECO:0000313" key="1">
    <source>
        <dbReference type="EMBL" id="GFY08662.1"/>
    </source>
</evidence>
<dbReference type="EMBL" id="BMAU01021282">
    <property type="protein sequence ID" value="GFY08662.1"/>
    <property type="molecule type" value="Genomic_DNA"/>
</dbReference>
<name>A0A8X6V8B7_TRICX</name>
<dbReference type="AlphaFoldDB" id="A0A8X6V8B7"/>